<keyword evidence="2" id="KW-0805">Transcription regulation</keyword>
<dbReference type="Gramene" id="PHT73410">
    <property type="protein sequence ID" value="PHT73410"/>
    <property type="gene ID" value="T459_24195"/>
</dbReference>
<dbReference type="SUPFAM" id="SSF101936">
    <property type="entry name" value="DNA-binding pseudobarrel domain"/>
    <property type="match status" value="1"/>
</dbReference>
<keyword evidence="3" id="KW-0238">DNA-binding</keyword>
<dbReference type="OrthoDB" id="668173at2759"/>
<gene>
    <name evidence="8" type="ORF">T459_24195</name>
</gene>
<dbReference type="PANTHER" id="PTHR31541">
    <property type="entry name" value="B3 DOMAIN PLANT PROTEIN-RELATED"/>
    <property type="match status" value="1"/>
</dbReference>
<feature type="region of interest" description="Disordered" evidence="6">
    <location>
        <begin position="383"/>
        <end position="427"/>
    </location>
</feature>
<dbReference type="Proteomes" id="UP000222542">
    <property type="component" value="Unassembled WGS sequence"/>
</dbReference>
<feature type="region of interest" description="Disordered" evidence="6">
    <location>
        <begin position="173"/>
        <end position="220"/>
    </location>
</feature>
<keyword evidence="5" id="KW-0539">Nucleus</keyword>
<evidence type="ECO:0000256" key="6">
    <source>
        <dbReference type="SAM" id="MobiDB-lite"/>
    </source>
</evidence>
<dbReference type="GO" id="GO:0005634">
    <property type="term" value="C:nucleus"/>
    <property type="evidence" value="ECO:0007669"/>
    <property type="project" value="UniProtKB-SubCell"/>
</dbReference>
<evidence type="ECO:0000256" key="3">
    <source>
        <dbReference type="ARBA" id="ARBA00023125"/>
    </source>
</evidence>
<dbReference type="OMA" id="NDYTLCE"/>
<keyword evidence="4" id="KW-0804">Transcription</keyword>
<feature type="compositionally biased region" description="Polar residues" evidence="6">
    <location>
        <begin position="173"/>
        <end position="188"/>
    </location>
</feature>
<dbReference type="Gene3D" id="2.40.330.10">
    <property type="entry name" value="DNA-binding pseudobarrel domain"/>
    <property type="match status" value="1"/>
</dbReference>
<dbReference type="Pfam" id="PF02362">
    <property type="entry name" value="B3"/>
    <property type="match status" value="1"/>
</dbReference>
<dbReference type="CDD" id="cd10017">
    <property type="entry name" value="B3_DNA"/>
    <property type="match status" value="1"/>
</dbReference>
<proteinExistence type="predicted"/>
<dbReference type="EMBL" id="AYRZ02000009">
    <property type="protein sequence ID" value="PHT73410.1"/>
    <property type="molecule type" value="Genomic_DNA"/>
</dbReference>
<dbReference type="GO" id="GO:0003677">
    <property type="term" value="F:DNA binding"/>
    <property type="evidence" value="ECO:0007669"/>
    <property type="project" value="UniProtKB-KW"/>
</dbReference>
<feature type="compositionally biased region" description="Acidic residues" evidence="6">
    <location>
        <begin position="383"/>
        <end position="392"/>
    </location>
</feature>
<dbReference type="PANTHER" id="PTHR31541:SF28">
    <property type="entry name" value="TF-B3 DOMAIN-CONTAINING PROTEIN"/>
    <property type="match status" value="1"/>
</dbReference>
<evidence type="ECO:0000313" key="9">
    <source>
        <dbReference type="Proteomes" id="UP000222542"/>
    </source>
</evidence>
<dbReference type="PROSITE" id="PS50863">
    <property type="entry name" value="B3"/>
    <property type="match status" value="1"/>
</dbReference>
<organism evidence="8 9">
    <name type="scientific">Capsicum annuum</name>
    <name type="common">Capsicum pepper</name>
    <dbReference type="NCBI Taxonomy" id="4072"/>
    <lineage>
        <taxon>Eukaryota</taxon>
        <taxon>Viridiplantae</taxon>
        <taxon>Streptophyta</taxon>
        <taxon>Embryophyta</taxon>
        <taxon>Tracheophyta</taxon>
        <taxon>Spermatophyta</taxon>
        <taxon>Magnoliopsida</taxon>
        <taxon>eudicotyledons</taxon>
        <taxon>Gunneridae</taxon>
        <taxon>Pentapetalae</taxon>
        <taxon>asterids</taxon>
        <taxon>lamiids</taxon>
        <taxon>Solanales</taxon>
        <taxon>Solanaceae</taxon>
        <taxon>Solanoideae</taxon>
        <taxon>Capsiceae</taxon>
        <taxon>Capsicum</taxon>
    </lineage>
</organism>
<evidence type="ECO:0000256" key="1">
    <source>
        <dbReference type="ARBA" id="ARBA00004123"/>
    </source>
</evidence>
<accession>A0A2G2YUI3</accession>
<dbReference type="InterPro" id="IPR015300">
    <property type="entry name" value="DNA-bd_pseudobarrel_sf"/>
</dbReference>
<evidence type="ECO:0000256" key="5">
    <source>
        <dbReference type="ARBA" id="ARBA00023242"/>
    </source>
</evidence>
<evidence type="ECO:0000256" key="2">
    <source>
        <dbReference type="ARBA" id="ARBA00023015"/>
    </source>
</evidence>
<dbReference type="InterPro" id="IPR005508">
    <property type="entry name" value="At2g31720-like"/>
</dbReference>
<comment type="caution">
    <text evidence="8">The sequence shown here is derived from an EMBL/GenBank/DDBJ whole genome shotgun (WGS) entry which is preliminary data.</text>
</comment>
<feature type="region of interest" description="Disordered" evidence="6">
    <location>
        <begin position="50"/>
        <end position="75"/>
    </location>
</feature>
<feature type="compositionally biased region" description="Basic and acidic residues" evidence="6">
    <location>
        <begin position="191"/>
        <end position="200"/>
    </location>
</feature>
<reference evidence="8 9" key="2">
    <citation type="journal article" date="2017" name="Genome Biol.">
        <title>New reference genome sequences of hot pepper reveal the massive evolution of plant disease-resistance genes by retroduplication.</title>
        <authorList>
            <person name="Kim S."/>
            <person name="Park J."/>
            <person name="Yeom S.I."/>
            <person name="Kim Y.M."/>
            <person name="Seo E."/>
            <person name="Kim K.T."/>
            <person name="Kim M.S."/>
            <person name="Lee J.M."/>
            <person name="Cheong K."/>
            <person name="Shin H.S."/>
            <person name="Kim S.B."/>
            <person name="Han K."/>
            <person name="Lee J."/>
            <person name="Park M."/>
            <person name="Lee H.A."/>
            <person name="Lee H.Y."/>
            <person name="Lee Y."/>
            <person name="Oh S."/>
            <person name="Lee J.H."/>
            <person name="Choi E."/>
            <person name="Choi E."/>
            <person name="Lee S.E."/>
            <person name="Jeon J."/>
            <person name="Kim H."/>
            <person name="Choi G."/>
            <person name="Song H."/>
            <person name="Lee J."/>
            <person name="Lee S.C."/>
            <person name="Kwon J.K."/>
            <person name="Lee H.Y."/>
            <person name="Koo N."/>
            <person name="Hong Y."/>
            <person name="Kim R.W."/>
            <person name="Kang W.H."/>
            <person name="Huh J.H."/>
            <person name="Kang B.C."/>
            <person name="Yang T.J."/>
            <person name="Lee Y.H."/>
            <person name="Bennetzen J.L."/>
            <person name="Choi D."/>
        </authorList>
    </citation>
    <scope>NUCLEOTIDE SEQUENCE [LARGE SCALE GENOMIC DNA]</scope>
    <source>
        <strain evidence="9">cv. CM334</strain>
    </source>
</reference>
<evidence type="ECO:0000259" key="7">
    <source>
        <dbReference type="PROSITE" id="PS50863"/>
    </source>
</evidence>
<dbReference type="InterPro" id="IPR003340">
    <property type="entry name" value="B3_DNA-bd"/>
</dbReference>
<dbReference type="SMR" id="A0A2G2YUI3"/>
<sequence length="427" mass="48158">MVELEREDVQAALLLSWLKYTPVTQEDVEKMKEIDVLVNNSKRKKLARINNADAQLSKKAKNLSRKSSGSAGKDSEVVKKTEILEAPEAQLSKKAKNLSRKSCEVVGELDRKVVRIKKTENQETPEAALSKKAMNLSSGLMNLPRESSEVAKKIKKTENLEAPDARLSKKAKNLSSGLMNLARNSSGSAGKDSESDEKSKKNPVRIKKTENQGTPEAALSKKAMNSYGNSNQILKRARVSPLNSPEKFESLPALPPIKCLRTLIGECSKPFMKNLTKSDVDEHQGRLLLNNEDVKKNLSPILKKKFEYLVDGIEVKTYDPMGKYYKMRFKTWGNYKSYVLLGSWRHFIQQHELEENDCVTIWMFKHSVNGEFCFALTWKKDEDDDDEEEEEEAARVVGTDPDAFRSEDEEAQVVGSDGWHGSRGIQE</sequence>
<reference evidence="8 9" key="1">
    <citation type="journal article" date="2014" name="Nat. Genet.">
        <title>Genome sequence of the hot pepper provides insights into the evolution of pungency in Capsicum species.</title>
        <authorList>
            <person name="Kim S."/>
            <person name="Park M."/>
            <person name="Yeom S.I."/>
            <person name="Kim Y.M."/>
            <person name="Lee J.M."/>
            <person name="Lee H.A."/>
            <person name="Seo E."/>
            <person name="Choi J."/>
            <person name="Cheong K."/>
            <person name="Kim K.T."/>
            <person name="Jung K."/>
            <person name="Lee G.W."/>
            <person name="Oh S.K."/>
            <person name="Bae C."/>
            <person name="Kim S.B."/>
            <person name="Lee H.Y."/>
            <person name="Kim S.Y."/>
            <person name="Kim M.S."/>
            <person name="Kang B.C."/>
            <person name="Jo Y.D."/>
            <person name="Yang H.B."/>
            <person name="Jeong H.J."/>
            <person name="Kang W.H."/>
            <person name="Kwon J.K."/>
            <person name="Shin C."/>
            <person name="Lim J.Y."/>
            <person name="Park J.H."/>
            <person name="Huh J.H."/>
            <person name="Kim J.S."/>
            <person name="Kim B.D."/>
            <person name="Cohen O."/>
            <person name="Paran I."/>
            <person name="Suh M.C."/>
            <person name="Lee S.B."/>
            <person name="Kim Y.K."/>
            <person name="Shin Y."/>
            <person name="Noh S.J."/>
            <person name="Park J."/>
            <person name="Seo Y.S."/>
            <person name="Kwon S.Y."/>
            <person name="Kim H.A."/>
            <person name="Park J.M."/>
            <person name="Kim H.J."/>
            <person name="Choi S.B."/>
            <person name="Bosland P.W."/>
            <person name="Reeves G."/>
            <person name="Jo S.H."/>
            <person name="Lee B.W."/>
            <person name="Cho H.T."/>
            <person name="Choi H.S."/>
            <person name="Lee M.S."/>
            <person name="Yu Y."/>
            <person name="Do Choi Y."/>
            <person name="Park B.S."/>
            <person name="van Deynze A."/>
            <person name="Ashrafi H."/>
            <person name="Hill T."/>
            <person name="Kim W.T."/>
            <person name="Pai H.S."/>
            <person name="Ahn H.K."/>
            <person name="Yeam I."/>
            <person name="Giovannoni J.J."/>
            <person name="Rose J.K."/>
            <person name="Sorensen I."/>
            <person name="Lee S.J."/>
            <person name="Kim R.W."/>
            <person name="Choi I.Y."/>
            <person name="Choi B.S."/>
            <person name="Lim J.S."/>
            <person name="Lee Y.H."/>
            <person name="Choi D."/>
        </authorList>
    </citation>
    <scope>NUCLEOTIDE SEQUENCE [LARGE SCALE GENOMIC DNA]</scope>
    <source>
        <strain evidence="9">cv. CM334</strain>
    </source>
</reference>
<evidence type="ECO:0000256" key="4">
    <source>
        <dbReference type="ARBA" id="ARBA00023163"/>
    </source>
</evidence>
<keyword evidence="9" id="KW-1185">Reference proteome</keyword>
<protein>
    <recommendedName>
        <fullName evidence="7">TF-B3 domain-containing protein</fullName>
    </recommendedName>
</protein>
<dbReference type="AlphaFoldDB" id="A0A2G2YUI3"/>
<comment type="subcellular location">
    <subcellularLocation>
        <location evidence="1">Nucleus</location>
    </subcellularLocation>
</comment>
<evidence type="ECO:0000313" key="8">
    <source>
        <dbReference type="EMBL" id="PHT73410.1"/>
    </source>
</evidence>
<feature type="domain" description="TF-B3" evidence="7">
    <location>
        <begin position="314"/>
        <end position="380"/>
    </location>
</feature>
<name>A0A2G2YUI3_CAPAN</name>
<dbReference type="SMART" id="SM01019">
    <property type="entry name" value="B3"/>
    <property type="match status" value="1"/>
</dbReference>